<feature type="compositionally biased region" description="Acidic residues" evidence="2">
    <location>
        <begin position="1052"/>
        <end position="1067"/>
    </location>
</feature>
<proteinExistence type="predicted"/>
<feature type="compositionally biased region" description="Basic and acidic residues" evidence="2">
    <location>
        <begin position="530"/>
        <end position="539"/>
    </location>
</feature>
<feature type="compositionally biased region" description="Polar residues" evidence="2">
    <location>
        <begin position="288"/>
        <end position="323"/>
    </location>
</feature>
<evidence type="ECO:0000256" key="1">
    <source>
        <dbReference type="SAM" id="Coils"/>
    </source>
</evidence>
<feature type="compositionally biased region" description="Pro residues" evidence="2">
    <location>
        <begin position="277"/>
        <end position="286"/>
    </location>
</feature>
<feature type="region of interest" description="Disordered" evidence="2">
    <location>
        <begin position="511"/>
        <end position="550"/>
    </location>
</feature>
<dbReference type="EMBL" id="HBHQ01006689">
    <property type="protein sequence ID" value="CAD9812675.1"/>
    <property type="molecule type" value="Transcribed_RNA"/>
</dbReference>
<evidence type="ECO:0008006" key="4">
    <source>
        <dbReference type="Google" id="ProtNLM"/>
    </source>
</evidence>
<feature type="compositionally biased region" description="Basic and acidic residues" evidence="2">
    <location>
        <begin position="511"/>
        <end position="523"/>
    </location>
</feature>
<feature type="compositionally biased region" description="Basic and acidic residues" evidence="2">
    <location>
        <begin position="580"/>
        <end position="599"/>
    </location>
</feature>
<feature type="region of interest" description="Disordered" evidence="2">
    <location>
        <begin position="269"/>
        <end position="362"/>
    </location>
</feature>
<feature type="region of interest" description="Disordered" evidence="2">
    <location>
        <begin position="8"/>
        <end position="32"/>
    </location>
</feature>
<keyword evidence="1" id="KW-0175">Coiled coil</keyword>
<feature type="region of interest" description="Disordered" evidence="2">
    <location>
        <begin position="1052"/>
        <end position="1110"/>
    </location>
</feature>
<dbReference type="AlphaFoldDB" id="A0A7S2U9C0"/>
<reference evidence="3" key="1">
    <citation type="submission" date="2021-01" db="EMBL/GenBank/DDBJ databases">
        <authorList>
            <person name="Corre E."/>
            <person name="Pelletier E."/>
            <person name="Niang G."/>
            <person name="Scheremetjew M."/>
            <person name="Finn R."/>
            <person name="Kale V."/>
            <person name="Holt S."/>
            <person name="Cochrane G."/>
            <person name="Meng A."/>
            <person name="Brown T."/>
            <person name="Cohen L."/>
        </authorList>
    </citation>
    <scope>NUCLEOTIDE SEQUENCE</scope>
    <source>
        <strain evidence="3">CCMP2084</strain>
    </source>
</reference>
<protein>
    <recommendedName>
        <fullName evidence="4">SBF1/SBF2 domain-containing protein</fullName>
    </recommendedName>
</protein>
<organism evidence="3">
    <name type="scientific">Attheya septentrionalis</name>
    <dbReference type="NCBI Taxonomy" id="420275"/>
    <lineage>
        <taxon>Eukaryota</taxon>
        <taxon>Sar</taxon>
        <taxon>Stramenopiles</taxon>
        <taxon>Ochrophyta</taxon>
        <taxon>Bacillariophyta</taxon>
        <taxon>Coscinodiscophyceae</taxon>
        <taxon>Chaetocerotophycidae</taxon>
        <taxon>Chaetocerotales</taxon>
        <taxon>Attheyaceae</taxon>
        <taxon>Attheya</taxon>
    </lineage>
</organism>
<accession>A0A7S2U9C0</accession>
<sequence length="1110" mass="119926">MLAGRRLLKRLKQQKGDAEDSDGGGTESDGSVLTEDWHQLEPVSLNAAVATTSPTHLSSALSSNSAHNGTSADQGDYIGTSGAIKSENALSNFDACVEAADALAATSVATASGVDIADCSVRVSPDGALLMMPQSKTKEAEEQGGLSASNMSAEAFFAGEDYESAVVVGNDLRPDADAFANGFSARGWEISATTLALHRSQLSLKATGTFVEDLILSRKDAAVHACHSCDTWRTSLSRAGRSERSTLASSIKRSKQRVGAFWKRVGSVRDVNKNQNAPPPAIPPPMTLKSTSSTGARTTRNESTASTQSKASMESVDLSSTEVPQEMIDPSDSSRRTADVSPAAGAEDFRGSLDANDSAPKSYTPTAHVGPLLYPETTLHAAIMAMEQYHSHMAETDANLWRLAGSTSPPSNQYSNRSVEVVATPNGKHADVLGQQQQSDVSTVAGFFVDIKTGAERAAERASKREAALNEKQQRVEDAETRLAHLKATVKSKWDDVHTAELEVTKMVEERMYERSRERERRRLQQQVQRQDEERKKLADAGGGELDTGATEAEILDLVSQVAQSMEDGSFAPTGLPAAPRDRPRDKAVDTSIHSKPDASDEASNSGSDDMTLPLASRMEIELEANLPELRAHALNAEVDVEDAAGTLLNLLSSLDTTRKSARIAAEACLLSGCQAQARCLKSLVQLEKASLEERLRGIAELEAVVDQIDVRKDIDLYITMDKRERDGYSRMGEDDDGGIASALAVLNGHSEGIAPGVGVAGMAGTSVLEGWGNTGNESGNLSLGEIEDAVDLVFGSNSVHSDDSQNGKGGFDELEGAVEFLSNAVKVKSPSTRGNRSSLCFALNQQRTSNRVQLKTMEHFEGLCRVFDALLCGCDCREPADVANAKMCMMLAQTFYVVEQTNSDDTESTEDGGRSKRIFVKIRLIGHKLWSDEDFWDQALFQCVSESLTHTGVLEAFKGPAKATNMKSEWAEQMKFKWHDLRPDERLMASSQVHAVIFAQLGALAHSMKEFGCGVDRACAFVRRLCIRNQLPISQRSILLQHLLRNNVSLADDDEDGMEPDEIEPVVEDKKEILSDAVSPESAHQEASESDKEQSGTDIEEMMDDVQLE</sequence>
<feature type="compositionally biased region" description="Basic and acidic residues" evidence="2">
    <location>
        <begin position="1084"/>
        <end position="1096"/>
    </location>
</feature>
<feature type="compositionally biased region" description="Acidic residues" evidence="2">
    <location>
        <begin position="1099"/>
        <end position="1110"/>
    </location>
</feature>
<gene>
    <name evidence="3" type="ORF">ASEP1449_LOCUS4500</name>
</gene>
<dbReference type="InterPro" id="IPR039872">
    <property type="entry name" value="KIAA0513"/>
</dbReference>
<evidence type="ECO:0000256" key="2">
    <source>
        <dbReference type="SAM" id="MobiDB-lite"/>
    </source>
</evidence>
<evidence type="ECO:0000313" key="3">
    <source>
        <dbReference type="EMBL" id="CAD9812675.1"/>
    </source>
</evidence>
<dbReference type="PANTHER" id="PTHR13663:SF2">
    <property type="entry name" value="SIMILAR TO RIKEN CDNA 6430548M08"/>
    <property type="match status" value="1"/>
</dbReference>
<feature type="coiled-coil region" evidence="1">
    <location>
        <begin position="452"/>
        <end position="489"/>
    </location>
</feature>
<dbReference type="PANTHER" id="PTHR13663">
    <property type="entry name" value="SIMILAR TO RIKEN CDNA 6430548M08"/>
    <property type="match status" value="1"/>
</dbReference>
<feature type="region of interest" description="Disordered" evidence="2">
    <location>
        <begin position="568"/>
        <end position="612"/>
    </location>
</feature>
<name>A0A7S2U9C0_9STRA</name>